<organism evidence="2 3">
    <name type="scientific">Cafeteria roenbergensis</name>
    <name type="common">Marine flagellate</name>
    <dbReference type="NCBI Taxonomy" id="33653"/>
    <lineage>
        <taxon>Eukaryota</taxon>
        <taxon>Sar</taxon>
        <taxon>Stramenopiles</taxon>
        <taxon>Bigyra</taxon>
        <taxon>Opalozoa</taxon>
        <taxon>Bicosoecida</taxon>
        <taxon>Cafeteriaceae</taxon>
        <taxon>Cafeteria</taxon>
    </lineage>
</organism>
<reference evidence="2 3" key="1">
    <citation type="submission" date="2019-07" db="EMBL/GenBank/DDBJ databases">
        <title>Genomes of Cafeteria roenbergensis.</title>
        <authorList>
            <person name="Fischer M.G."/>
            <person name="Hackl T."/>
            <person name="Roman M."/>
        </authorList>
    </citation>
    <scope>NUCLEOTIDE SEQUENCE [LARGE SCALE GENOMIC DNA]</scope>
    <source>
        <strain evidence="2 3">E4-10P</strain>
    </source>
</reference>
<feature type="domain" description="Cathepsin propeptide inhibitor" evidence="1">
    <location>
        <begin position="26"/>
        <end position="80"/>
    </location>
</feature>
<evidence type="ECO:0000313" key="3">
    <source>
        <dbReference type="Proteomes" id="UP000322899"/>
    </source>
</evidence>
<dbReference type="SMART" id="SM00848">
    <property type="entry name" value="Inhibitor_I29"/>
    <property type="match status" value="1"/>
</dbReference>
<dbReference type="Proteomes" id="UP000322899">
    <property type="component" value="Unassembled WGS sequence"/>
</dbReference>
<dbReference type="AlphaFoldDB" id="A0A5A8D4T4"/>
<dbReference type="InterPro" id="IPR038765">
    <property type="entry name" value="Papain-like_cys_pep_sf"/>
</dbReference>
<evidence type="ECO:0000259" key="1">
    <source>
        <dbReference type="SMART" id="SM00848"/>
    </source>
</evidence>
<name>A0A5A8D4T4_CAFRO</name>
<sequence length="138" mass="15171">MVLSAGLDEHAGSLDADGALASGAVRRWAASLESEDEGEEETMRFNVFRQNAAKVVAHNSKGLSWTMGLNQFADLTEEEFAAKYIGASAFHRPRHYEALAPRAVTFLLHRLSTKGARDPHQEPGPVRLLLGVLHHRLD</sequence>
<evidence type="ECO:0000313" key="2">
    <source>
        <dbReference type="EMBL" id="KAA0159824.1"/>
    </source>
</evidence>
<dbReference type="Pfam" id="PF08246">
    <property type="entry name" value="Inhibitor_I29"/>
    <property type="match status" value="1"/>
</dbReference>
<gene>
    <name evidence="2" type="ORF">FNF27_08288</name>
</gene>
<dbReference type="EMBL" id="VLTO01000167">
    <property type="protein sequence ID" value="KAA0159824.1"/>
    <property type="molecule type" value="Genomic_DNA"/>
</dbReference>
<dbReference type="Gene3D" id="1.10.287.2250">
    <property type="match status" value="1"/>
</dbReference>
<accession>A0A5A8D4T4</accession>
<comment type="caution">
    <text evidence="2">The sequence shown here is derived from an EMBL/GenBank/DDBJ whole genome shotgun (WGS) entry which is preliminary data.</text>
</comment>
<proteinExistence type="predicted"/>
<dbReference type="InterPro" id="IPR013201">
    <property type="entry name" value="Prot_inhib_I29"/>
</dbReference>
<dbReference type="SUPFAM" id="SSF54001">
    <property type="entry name" value="Cysteine proteinases"/>
    <property type="match status" value="1"/>
</dbReference>
<dbReference type="OrthoDB" id="5855924at2759"/>
<protein>
    <recommendedName>
        <fullName evidence="1">Cathepsin propeptide inhibitor domain-containing protein</fullName>
    </recommendedName>
</protein>